<keyword evidence="3" id="KW-0813">Transport</keyword>
<keyword evidence="4" id="KW-1003">Cell membrane</keyword>
<evidence type="ECO:0000256" key="6">
    <source>
        <dbReference type="ARBA" id="ARBA00022970"/>
    </source>
</evidence>
<feature type="transmembrane region" description="Helical" evidence="9">
    <location>
        <begin position="41"/>
        <end position="64"/>
    </location>
</feature>
<dbReference type="PROSITE" id="PS50928">
    <property type="entry name" value="ABC_TM1"/>
    <property type="match status" value="1"/>
</dbReference>
<dbReference type="FunFam" id="1.10.3720.10:FF:000033">
    <property type="entry name" value="Polar amino acid ABC transporter permease"/>
    <property type="match status" value="1"/>
</dbReference>
<evidence type="ECO:0000256" key="4">
    <source>
        <dbReference type="ARBA" id="ARBA00022475"/>
    </source>
</evidence>
<comment type="subcellular location">
    <subcellularLocation>
        <location evidence="1">Cell membrane</location>
        <topology evidence="1">Multi-pass membrane protein</topology>
    </subcellularLocation>
</comment>
<evidence type="ECO:0000256" key="1">
    <source>
        <dbReference type="ARBA" id="ARBA00004651"/>
    </source>
</evidence>
<dbReference type="SUPFAM" id="SSF161098">
    <property type="entry name" value="MetI-like"/>
    <property type="match status" value="1"/>
</dbReference>
<evidence type="ECO:0000256" key="7">
    <source>
        <dbReference type="ARBA" id="ARBA00022989"/>
    </source>
</evidence>
<comment type="similarity">
    <text evidence="2">Belongs to the binding-protein-dependent transport system permease family. HisMQ subfamily.</text>
</comment>
<proteinExistence type="inferred from homology"/>
<dbReference type="NCBIfam" id="TIGR01726">
    <property type="entry name" value="HEQRo_perm_3TM"/>
    <property type="match status" value="1"/>
</dbReference>
<feature type="domain" description="ABC transmembrane type-1" evidence="10">
    <location>
        <begin position="40"/>
        <end position="228"/>
    </location>
</feature>
<keyword evidence="5 9" id="KW-0812">Transmembrane</keyword>
<dbReference type="InterPro" id="IPR035906">
    <property type="entry name" value="MetI-like_sf"/>
</dbReference>
<sequence length="238" mass="26270">MNFAFTNTNLIFGNIIMDKFNEIYGFQVVINNLPNFAMGAWLTLEITVFSIIIGMVLGLIAALGKMSKIKVIKSIAVAYIDFFRGTPLFVQILLLYFGIIPLIFDATPIQSAIIACGLNSGAYVAEIIRAGIQAVDKGQMEAARSLGMTHGQAMIHIIFPQAFKIVIPPLINEFIMLLKDTSLVSAISVGELTHTGKMLYASTYQAVWVWGAVCVFYFIMTKVLSILGDWTERRLATE</sequence>
<comment type="caution">
    <text evidence="11">The sequence shown here is derived from an EMBL/GenBank/DDBJ whole genome shotgun (WGS) entry which is preliminary data.</text>
</comment>
<evidence type="ECO:0000256" key="2">
    <source>
        <dbReference type="ARBA" id="ARBA00010072"/>
    </source>
</evidence>
<accession>A0A0W8E2S5</accession>
<evidence type="ECO:0000256" key="5">
    <source>
        <dbReference type="ARBA" id="ARBA00022692"/>
    </source>
</evidence>
<keyword evidence="8 9" id="KW-0472">Membrane</keyword>
<feature type="transmembrane region" description="Helical" evidence="9">
    <location>
        <begin position="85"/>
        <end position="104"/>
    </location>
</feature>
<dbReference type="EMBL" id="LNQE01001910">
    <property type="protein sequence ID" value="KUG02737.1"/>
    <property type="molecule type" value="Genomic_DNA"/>
</dbReference>
<dbReference type="InterPro" id="IPR000515">
    <property type="entry name" value="MetI-like"/>
</dbReference>
<feature type="transmembrane region" description="Helical" evidence="9">
    <location>
        <begin position="207"/>
        <end position="227"/>
    </location>
</feature>
<dbReference type="AlphaFoldDB" id="A0A0W8E2S5"/>
<reference evidence="11" key="1">
    <citation type="journal article" date="2015" name="Proc. Natl. Acad. Sci. U.S.A.">
        <title>Networks of energetic and metabolic interactions define dynamics in microbial communities.</title>
        <authorList>
            <person name="Embree M."/>
            <person name="Liu J.K."/>
            <person name="Al-Bassam M.M."/>
            <person name="Zengler K."/>
        </authorList>
    </citation>
    <scope>NUCLEOTIDE SEQUENCE</scope>
</reference>
<dbReference type="GO" id="GO:0022857">
    <property type="term" value="F:transmembrane transporter activity"/>
    <property type="evidence" value="ECO:0007669"/>
    <property type="project" value="InterPro"/>
</dbReference>
<dbReference type="InterPro" id="IPR043429">
    <property type="entry name" value="ArtM/GltK/GlnP/TcyL/YhdX-like"/>
</dbReference>
<dbReference type="Gene3D" id="1.10.3720.10">
    <property type="entry name" value="MetI-like"/>
    <property type="match status" value="1"/>
</dbReference>
<dbReference type="GO" id="GO:0006865">
    <property type="term" value="P:amino acid transport"/>
    <property type="evidence" value="ECO:0007669"/>
    <property type="project" value="UniProtKB-KW"/>
</dbReference>
<evidence type="ECO:0000256" key="3">
    <source>
        <dbReference type="ARBA" id="ARBA00022448"/>
    </source>
</evidence>
<name>A0A0W8E2S5_9ZZZZ</name>
<dbReference type="CDD" id="cd06261">
    <property type="entry name" value="TM_PBP2"/>
    <property type="match status" value="1"/>
</dbReference>
<keyword evidence="7 9" id="KW-1133">Transmembrane helix</keyword>
<evidence type="ECO:0000256" key="8">
    <source>
        <dbReference type="ARBA" id="ARBA00023136"/>
    </source>
</evidence>
<dbReference type="Pfam" id="PF00528">
    <property type="entry name" value="BPD_transp_1"/>
    <property type="match status" value="1"/>
</dbReference>
<dbReference type="InterPro" id="IPR010065">
    <property type="entry name" value="AA_ABC_transptr_permease_3TM"/>
</dbReference>
<dbReference type="PANTHER" id="PTHR30614:SF20">
    <property type="entry name" value="GLUTAMINE TRANSPORT SYSTEM PERMEASE PROTEIN GLNP"/>
    <property type="match status" value="1"/>
</dbReference>
<evidence type="ECO:0000313" key="11">
    <source>
        <dbReference type="EMBL" id="KUG02737.1"/>
    </source>
</evidence>
<evidence type="ECO:0000256" key="9">
    <source>
        <dbReference type="SAM" id="Phobius"/>
    </source>
</evidence>
<gene>
    <name evidence="11" type="ORF">ASZ90_019873</name>
</gene>
<evidence type="ECO:0000259" key="10">
    <source>
        <dbReference type="PROSITE" id="PS50928"/>
    </source>
</evidence>
<dbReference type="GO" id="GO:0043190">
    <property type="term" value="C:ATP-binding cassette (ABC) transporter complex"/>
    <property type="evidence" value="ECO:0007669"/>
    <property type="project" value="InterPro"/>
</dbReference>
<dbReference type="PANTHER" id="PTHR30614">
    <property type="entry name" value="MEMBRANE COMPONENT OF AMINO ACID ABC TRANSPORTER"/>
    <property type="match status" value="1"/>
</dbReference>
<organism evidence="11">
    <name type="scientific">hydrocarbon metagenome</name>
    <dbReference type="NCBI Taxonomy" id="938273"/>
    <lineage>
        <taxon>unclassified sequences</taxon>
        <taxon>metagenomes</taxon>
        <taxon>ecological metagenomes</taxon>
    </lineage>
</organism>
<keyword evidence="6" id="KW-0029">Amino-acid transport</keyword>
<protein>
    <submittedName>
        <fullName evidence="11">Glutamate transport membrane-spanning protein</fullName>
    </submittedName>
</protein>